<keyword evidence="3" id="KW-1185">Reference proteome</keyword>
<dbReference type="RefSeq" id="WP_087863116.1">
    <property type="nucleotide sequence ID" value="NZ_LT859958.1"/>
</dbReference>
<evidence type="ECO:0000313" key="2">
    <source>
        <dbReference type="EMBL" id="SMX55292.1"/>
    </source>
</evidence>
<sequence length="265" mass="30364">MILLGASTLLFDYKLAEVIPMMRDLGYDGVEIWHFHLERTREDIGKLSRLAEQYEALITVHALSWDLNYCSRLPDIREASLQALQKSIALSRDLGAKTVVVHPGRITVPNDTPEANWPLLIEGTQKLVDYAESVDVTLSLEVMEHIPREFFIQPQDATYILEHITSPSFNITFDAAHVPYNIGLIDYFQAMPRVGHIHLSDCSKTKYHLPLGEGTRELDQFLQHLNNIKCTLPIVIEGLEFERTPQLAAKNKLQFDRWMNLIRET</sequence>
<evidence type="ECO:0000313" key="3">
    <source>
        <dbReference type="Proteomes" id="UP000195514"/>
    </source>
</evidence>
<organism evidence="2 3">
    <name type="scientific">Candidatus Brevifilum fermentans</name>
    <dbReference type="NCBI Taxonomy" id="1986204"/>
    <lineage>
        <taxon>Bacteria</taxon>
        <taxon>Bacillati</taxon>
        <taxon>Chloroflexota</taxon>
        <taxon>Anaerolineae</taxon>
        <taxon>Anaerolineales</taxon>
        <taxon>Anaerolineaceae</taxon>
        <taxon>Candidatus Brevifilum</taxon>
    </lineage>
</organism>
<dbReference type="OrthoDB" id="256906at2"/>
<reference evidence="3" key="1">
    <citation type="submission" date="2017-05" db="EMBL/GenBank/DDBJ databases">
        <authorList>
            <person name="Kirkegaard R."/>
            <person name="Mcilroy J S."/>
        </authorList>
    </citation>
    <scope>NUCLEOTIDE SEQUENCE [LARGE SCALE GENOMIC DNA]</scope>
</reference>
<dbReference type="Pfam" id="PF01261">
    <property type="entry name" value="AP_endonuc_2"/>
    <property type="match status" value="1"/>
</dbReference>
<evidence type="ECO:0000259" key="1">
    <source>
        <dbReference type="Pfam" id="PF01261"/>
    </source>
</evidence>
<dbReference type="InterPro" id="IPR050312">
    <property type="entry name" value="IolE/XylAMocC-like"/>
</dbReference>
<feature type="domain" description="Xylose isomerase-like TIM barrel" evidence="1">
    <location>
        <begin position="23"/>
        <end position="239"/>
    </location>
</feature>
<name>A0A1Y6K6H0_9CHLR</name>
<dbReference type="Gene3D" id="3.20.20.150">
    <property type="entry name" value="Divalent-metal-dependent TIM barrel enzymes"/>
    <property type="match status" value="1"/>
</dbReference>
<dbReference type="PANTHER" id="PTHR12110">
    <property type="entry name" value="HYDROXYPYRUVATE ISOMERASE"/>
    <property type="match status" value="1"/>
</dbReference>
<protein>
    <recommendedName>
        <fullName evidence="1">Xylose isomerase-like TIM barrel domain-containing protein</fullName>
    </recommendedName>
</protein>
<gene>
    <name evidence="2" type="ORF">CFX1CAM_2227</name>
</gene>
<dbReference type="AlphaFoldDB" id="A0A1Y6K6H0"/>
<accession>A0A1Y6K6H0</accession>
<dbReference type="KEGG" id="abat:CFX1CAM_2227"/>
<proteinExistence type="predicted"/>
<dbReference type="Proteomes" id="UP000195514">
    <property type="component" value="Chromosome I"/>
</dbReference>
<dbReference type="PANTHER" id="PTHR12110:SF21">
    <property type="entry name" value="XYLOSE ISOMERASE-LIKE TIM BARREL DOMAIN-CONTAINING PROTEIN"/>
    <property type="match status" value="1"/>
</dbReference>
<dbReference type="InterPro" id="IPR013022">
    <property type="entry name" value="Xyl_isomerase-like_TIM-brl"/>
</dbReference>
<dbReference type="EMBL" id="LT859958">
    <property type="protein sequence ID" value="SMX55292.1"/>
    <property type="molecule type" value="Genomic_DNA"/>
</dbReference>
<dbReference type="InterPro" id="IPR036237">
    <property type="entry name" value="Xyl_isomerase-like_sf"/>
</dbReference>
<dbReference type="SUPFAM" id="SSF51658">
    <property type="entry name" value="Xylose isomerase-like"/>
    <property type="match status" value="1"/>
</dbReference>